<dbReference type="PANTHER" id="PTHR11803:SF39">
    <property type="entry name" value="2-IMINOBUTANOATE_2-IMINOPROPANOATE DEAMINASE"/>
    <property type="match status" value="1"/>
</dbReference>
<reference evidence="1" key="1">
    <citation type="journal article" date="2023" name="Int. J. Syst. Evol. Microbiol.">
        <title>Sinisalibacter aestuarii sp. nov., isolated from estuarine sediment of the Arakawa River.</title>
        <authorList>
            <person name="Arafat S.T."/>
            <person name="Hirano S."/>
            <person name="Sato A."/>
            <person name="Takeuchi K."/>
            <person name="Yasuda T."/>
            <person name="Terahara T."/>
            <person name="Hamada M."/>
            <person name="Kobayashi T."/>
        </authorList>
    </citation>
    <scope>NUCLEOTIDE SEQUENCE</scope>
    <source>
        <strain evidence="1">B-399</strain>
    </source>
</reference>
<dbReference type="CDD" id="cd00448">
    <property type="entry name" value="YjgF_YER057c_UK114_family"/>
    <property type="match status" value="1"/>
</dbReference>
<dbReference type="InterPro" id="IPR035959">
    <property type="entry name" value="RutC-like_sf"/>
</dbReference>
<dbReference type="RefSeq" id="WP_281841111.1">
    <property type="nucleotide sequence ID" value="NZ_BROH01000002.1"/>
</dbReference>
<dbReference type="Proteomes" id="UP001144205">
    <property type="component" value="Unassembled WGS sequence"/>
</dbReference>
<evidence type="ECO:0000313" key="1">
    <source>
        <dbReference type="EMBL" id="GKY87135.1"/>
    </source>
</evidence>
<name>A0ABQ5LQ53_9RHOB</name>
<comment type="caution">
    <text evidence="1">The sequence shown here is derived from an EMBL/GenBank/DDBJ whole genome shotgun (WGS) entry which is preliminary data.</text>
</comment>
<dbReference type="SUPFAM" id="SSF55298">
    <property type="entry name" value="YjgF-like"/>
    <property type="match status" value="2"/>
</dbReference>
<sequence length="355" mass="37583">MQRQFVPFGQRWSIRMPVPYSALVVDGDRAWSSGQLALDPVGAVRAPGDLAAQARIIADNIAALLAEGGLNAAAVSRLVLYSAAHDPAAQAKAETFFARRFGPDTLIETVPVPHFYYDGVLLEVDVFCARAQPVEGEALPGGGSARVMREDELVLVNLTAPPASLGQAIGGLLNRHALSPDQLLSGWGIAPEPMLSAVPGQVAPRLPGFFAGALMPCYQIGDQVHLYLTFGTGEVEIAERRGERVRLHLARAGTLAVLDGRYLGGREVGLDAQTEAVMAELGKVLAEHGMSFTDVVKSTTFYAGGNTAEELHGNLAIRNRYYSAPGPASTGVPIARMADPGAKVRIELVLRPTSG</sequence>
<proteinExistence type="predicted"/>
<dbReference type="Pfam" id="PF01042">
    <property type="entry name" value="Ribonuc_L-PSP"/>
    <property type="match status" value="1"/>
</dbReference>
<dbReference type="Gene3D" id="3.30.1330.40">
    <property type="entry name" value="RutC-like"/>
    <property type="match status" value="2"/>
</dbReference>
<dbReference type="PANTHER" id="PTHR11803">
    <property type="entry name" value="2-IMINOBUTANOATE/2-IMINOPROPANOATE DEAMINASE RIDA"/>
    <property type="match status" value="1"/>
</dbReference>
<protein>
    <recommendedName>
        <fullName evidence="3">RidA family protein</fullName>
    </recommendedName>
</protein>
<evidence type="ECO:0008006" key="3">
    <source>
        <dbReference type="Google" id="ProtNLM"/>
    </source>
</evidence>
<keyword evidence="2" id="KW-1185">Reference proteome</keyword>
<evidence type="ECO:0000313" key="2">
    <source>
        <dbReference type="Proteomes" id="UP001144205"/>
    </source>
</evidence>
<accession>A0ABQ5LQ53</accession>
<dbReference type="InterPro" id="IPR006175">
    <property type="entry name" value="YjgF/YER057c/UK114"/>
</dbReference>
<gene>
    <name evidence="1" type="ORF">STA1M1_10040</name>
</gene>
<dbReference type="EMBL" id="BROH01000002">
    <property type="protein sequence ID" value="GKY87135.1"/>
    <property type="molecule type" value="Genomic_DNA"/>
</dbReference>
<organism evidence="1 2">
    <name type="scientific">Sinisalibacter aestuarii</name>
    <dbReference type="NCBI Taxonomy" id="2949426"/>
    <lineage>
        <taxon>Bacteria</taxon>
        <taxon>Pseudomonadati</taxon>
        <taxon>Pseudomonadota</taxon>
        <taxon>Alphaproteobacteria</taxon>
        <taxon>Rhodobacterales</taxon>
        <taxon>Roseobacteraceae</taxon>
        <taxon>Sinisalibacter</taxon>
    </lineage>
</organism>